<dbReference type="STRING" id="104099.AD949_10640"/>
<dbReference type="Proteomes" id="UP000317617">
    <property type="component" value="Unassembled WGS sequence"/>
</dbReference>
<evidence type="ECO:0000313" key="2">
    <source>
        <dbReference type="Proteomes" id="UP000317617"/>
    </source>
</evidence>
<accession>A0A4Y3TNF6</accession>
<name>A0A4Y3TNF6_9PROT</name>
<dbReference type="EMBL" id="BJMU01000020">
    <property type="protein sequence ID" value="GEB83876.1"/>
    <property type="molecule type" value="Genomic_DNA"/>
</dbReference>
<dbReference type="AlphaFoldDB" id="A0A4Y3TNF6"/>
<organism evidence="1 2">
    <name type="scientific">Acetobacter orleanensis</name>
    <dbReference type="NCBI Taxonomy" id="104099"/>
    <lineage>
        <taxon>Bacteria</taxon>
        <taxon>Pseudomonadati</taxon>
        <taxon>Pseudomonadota</taxon>
        <taxon>Alphaproteobacteria</taxon>
        <taxon>Acetobacterales</taxon>
        <taxon>Acetobacteraceae</taxon>
        <taxon>Acetobacter</taxon>
    </lineage>
</organism>
<comment type="caution">
    <text evidence="1">The sequence shown here is derived from an EMBL/GenBank/DDBJ whole genome shotgun (WGS) entry which is preliminary data.</text>
</comment>
<sequence length="181" mass="19545">MQQRVSGAARLVIAGHTIRHCSMAMGVKYGTLSSGVCIAKIRELVTAYQVETGSAKSLAALASSVDVPLVRRLGMKMLANPASILGQNITAIAALSLQGLPVQDIATLFGIKLRTLKKSYLSKSRRICAEYDKVKNPNPEPEKAENTAVYALPRLNGALNAEHEVSMSALWRGLERWRSVA</sequence>
<proteinExistence type="predicted"/>
<reference evidence="1 2" key="1">
    <citation type="submission" date="2019-06" db="EMBL/GenBank/DDBJ databases">
        <title>Whole genome shotgun sequence of Acetobacter orleanensis NBRC 13752.</title>
        <authorList>
            <person name="Hosoyama A."/>
            <person name="Uohara A."/>
            <person name="Ohji S."/>
            <person name="Ichikawa N."/>
        </authorList>
    </citation>
    <scope>NUCLEOTIDE SEQUENCE [LARGE SCALE GENOMIC DNA]</scope>
    <source>
        <strain evidence="1 2">NBRC 13752</strain>
    </source>
</reference>
<gene>
    <name evidence="1" type="ORF">AOR01nite_23530</name>
</gene>
<keyword evidence="2" id="KW-1185">Reference proteome</keyword>
<evidence type="ECO:0000313" key="1">
    <source>
        <dbReference type="EMBL" id="GEB83876.1"/>
    </source>
</evidence>
<protein>
    <submittedName>
        <fullName evidence="1">Uncharacterized protein</fullName>
    </submittedName>
</protein>